<feature type="domain" description="Glycosyl transferase family 1" evidence="1">
    <location>
        <begin position="194"/>
        <end position="357"/>
    </location>
</feature>
<dbReference type="PANTHER" id="PTHR45947">
    <property type="entry name" value="SULFOQUINOVOSYL TRANSFERASE SQD2"/>
    <property type="match status" value="1"/>
</dbReference>
<dbReference type="AlphaFoldDB" id="Q1EM24"/>
<reference evidence="3" key="1">
    <citation type="journal article" date="2006" name="Appl. Environ. Microbiol.">
        <title>Evidence for existence of "mesotogas," members of the order Thermotogales adapted to low-temperature environments.</title>
        <authorList>
            <person name="Nesbo C.L."/>
            <person name="Dlutek M."/>
            <person name="Zhaxybayeva O."/>
            <person name="Doolittle F.W."/>
        </authorList>
    </citation>
    <scope>NUCLEOTIDE SEQUENCE</scope>
</reference>
<keyword evidence="3" id="KW-0808">Transferase</keyword>
<feature type="domain" description="Glycosyltransferase subfamily 4-like N-terminal" evidence="2">
    <location>
        <begin position="15"/>
        <end position="181"/>
    </location>
</feature>
<accession>Q1EM24</accession>
<dbReference type="CAZy" id="GT4">
    <property type="family name" value="Glycosyltransferase Family 4"/>
</dbReference>
<dbReference type="PANTHER" id="PTHR45947:SF3">
    <property type="entry name" value="SULFOQUINOVOSYL TRANSFERASE SQD2"/>
    <property type="match status" value="1"/>
</dbReference>
<evidence type="ECO:0000313" key="3">
    <source>
        <dbReference type="EMBL" id="CAJ75697.1"/>
    </source>
</evidence>
<dbReference type="GO" id="GO:0016757">
    <property type="term" value="F:glycosyltransferase activity"/>
    <property type="evidence" value="ECO:0007669"/>
    <property type="project" value="InterPro"/>
</dbReference>
<dbReference type="CDD" id="cd03817">
    <property type="entry name" value="GT4_UGDG-like"/>
    <property type="match status" value="1"/>
</dbReference>
<dbReference type="EMBL" id="AM184115">
    <property type="protein sequence ID" value="CAJ75697.1"/>
    <property type="molecule type" value="Genomic_DNA"/>
</dbReference>
<dbReference type="Gene3D" id="3.40.50.2000">
    <property type="entry name" value="Glycogen Phosphorylase B"/>
    <property type="match status" value="2"/>
</dbReference>
<name>Q1EM24_9BACT</name>
<evidence type="ECO:0000259" key="2">
    <source>
        <dbReference type="Pfam" id="PF13439"/>
    </source>
</evidence>
<sequence>MMNIAMFSDTYSPQVNGVVTMIRMLEENLQKRGHNVYIFTVDHPEAGIQENVYRVPSLRFPWEKQHRIGLPTNFKELIQIVKSLDIDVVHSHTSLIVGYLSGLVISNLHIPGVTTYHTMMEEYVHYIPFMEPILRVYIRGQDRRFCDKNRAVIAPSIKIRKLLLSYGVSSHIEVIPNGVDLTPFMKEVDFDEIRSFRNKYNIGENEKVLIFVGRLGEEKSIDKLIENFARINTALQDSHLLLVGDGPLKAKLKELAGNLGVGERVHFTGFLKWPDEITLAYKSSNAFMIASHTETFGLVTLEAMASGLPVVAYKDDSIANMVLDGENGFMCPSKEELSTAAIELLRDRELMERMSKRSVEISRDFSAEANVDRTVSLYEKVVRNEI</sequence>
<dbReference type="InterPro" id="IPR028098">
    <property type="entry name" value="Glyco_trans_4-like_N"/>
</dbReference>
<dbReference type="Pfam" id="PF00534">
    <property type="entry name" value="Glycos_transf_1"/>
    <property type="match status" value="1"/>
</dbReference>
<proteinExistence type="predicted"/>
<gene>
    <name evidence="3" type="primary">RfaG</name>
    <name evidence="3" type="ORF">mes0013</name>
</gene>
<dbReference type="SUPFAM" id="SSF53756">
    <property type="entry name" value="UDP-Glycosyltransferase/glycogen phosphorylase"/>
    <property type="match status" value="1"/>
</dbReference>
<organism evidence="3">
    <name type="scientific">uncultured Thermotogales bacterium</name>
    <dbReference type="NCBI Taxonomy" id="221214"/>
    <lineage>
        <taxon>Bacteria</taxon>
        <taxon>Thermotogati</taxon>
        <taxon>Thermotogota</taxon>
        <taxon>Thermotogae</taxon>
        <taxon>Thermotogales</taxon>
        <taxon>environmental samples</taxon>
    </lineage>
</organism>
<protein>
    <submittedName>
        <fullName evidence="3">Glycosyltransferase</fullName>
    </submittedName>
</protein>
<dbReference type="InterPro" id="IPR050194">
    <property type="entry name" value="Glycosyltransferase_grp1"/>
</dbReference>
<dbReference type="Pfam" id="PF13439">
    <property type="entry name" value="Glyco_transf_4"/>
    <property type="match status" value="1"/>
</dbReference>
<evidence type="ECO:0000259" key="1">
    <source>
        <dbReference type="Pfam" id="PF00534"/>
    </source>
</evidence>
<dbReference type="InterPro" id="IPR001296">
    <property type="entry name" value="Glyco_trans_1"/>
</dbReference>